<dbReference type="Proteomes" id="UP000005226">
    <property type="component" value="Chromosome 9"/>
</dbReference>
<reference evidence="7" key="3">
    <citation type="submission" date="2025-09" db="UniProtKB">
        <authorList>
            <consortium name="Ensembl"/>
        </authorList>
    </citation>
    <scope>IDENTIFICATION</scope>
</reference>
<dbReference type="RefSeq" id="XP_029697702.1">
    <property type="nucleotide sequence ID" value="XM_029841842.1"/>
</dbReference>
<feature type="compositionally biased region" description="Acidic residues" evidence="5">
    <location>
        <begin position="70"/>
        <end position="95"/>
    </location>
</feature>
<dbReference type="GO" id="GO:0003723">
    <property type="term" value="F:RNA binding"/>
    <property type="evidence" value="ECO:0007669"/>
    <property type="project" value="TreeGrafter"/>
</dbReference>
<feature type="zinc finger region" description="C3H1-type" evidence="4">
    <location>
        <begin position="328"/>
        <end position="355"/>
    </location>
</feature>
<proteinExistence type="predicted"/>
<dbReference type="Pfam" id="PF18044">
    <property type="entry name" value="zf-CCCH_4"/>
    <property type="match status" value="1"/>
</dbReference>
<dbReference type="InterPro" id="IPR052647">
    <property type="entry name" value="Zinc_finger_CCCH-type"/>
</dbReference>
<feature type="compositionally biased region" description="Low complexity" evidence="5">
    <location>
        <begin position="826"/>
        <end position="850"/>
    </location>
</feature>
<feature type="compositionally biased region" description="Acidic residues" evidence="5">
    <location>
        <begin position="220"/>
        <end position="231"/>
    </location>
</feature>
<organism evidence="7 8">
    <name type="scientific">Takifugu rubripes</name>
    <name type="common">Japanese pufferfish</name>
    <name type="synonym">Fugu rubripes</name>
    <dbReference type="NCBI Taxonomy" id="31033"/>
    <lineage>
        <taxon>Eukaryota</taxon>
        <taxon>Metazoa</taxon>
        <taxon>Chordata</taxon>
        <taxon>Craniata</taxon>
        <taxon>Vertebrata</taxon>
        <taxon>Euteleostomi</taxon>
        <taxon>Actinopterygii</taxon>
        <taxon>Neopterygii</taxon>
        <taxon>Teleostei</taxon>
        <taxon>Neoteleostei</taxon>
        <taxon>Acanthomorphata</taxon>
        <taxon>Eupercaria</taxon>
        <taxon>Tetraodontiformes</taxon>
        <taxon>Tetradontoidea</taxon>
        <taxon>Tetraodontidae</taxon>
        <taxon>Takifugu</taxon>
    </lineage>
</organism>
<dbReference type="KEGG" id="tru:101068781"/>
<dbReference type="Gene3D" id="4.10.1000.10">
    <property type="entry name" value="Zinc finger, CCCH-type"/>
    <property type="match status" value="1"/>
</dbReference>
<evidence type="ECO:0000256" key="2">
    <source>
        <dbReference type="ARBA" id="ARBA00022771"/>
    </source>
</evidence>
<feature type="compositionally biased region" description="Acidic residues" evidence="5">
    <location>
        <begin position="45"/>
        <end position="62"/>
    </location>
</feature>
<feature type="compositionally biased region" description="Acidic residues" evidence="5">
    <location>
        <begin position="301"/>
        <end position="317"/>
    </location>
</feature>
<dbReference type="GeneID" id="101068781"/>
<dbReference type="RefSeq" id="XP_029697700.1">
    <property type="nucleotide sequence ID" value="XM_029841840.1"/>
</dbReference>
<dbReference type="CTD" id="124245"/>
<feature type="domain" description="C3H1-type" evidence="6">
    <location>
        <begin position="328"/>
        <end position="355"/>
    </location>
</feature>
<feature type="compositionally biased region" description="Basic and acidic residues" evidence="5">
    <location>
        <begin position="271"/>
        <end position="300"/>
    </location>
</feature>
<evidence type="ECO:0000256" key="1">
    <source>
        <dbReference type="ARBA" id="ARBA00022723"/>
    </source>
</evidence>
<feature type="compositionally biased region" description="Basic and acidic residues" evidence="5">
    <location>
        <begin position="521"/>
        <end position="602"/>
    </location>
</feature>
<dbReference type="OMA" id="PYRNYRR"/>
<feature type="compositionally biased region" description="Basic and acidic residues" evidence="5">
    <location>
        <begin position="618"/>
        <end position="638"/>
    </location>
</feature>
<feature type="compositionally biased region" description="Pro residues" evidence="5">
    <location>
        <begin position="794"/>
        <end position="807"/>
    </location>
</feature>
<evidence type="ECO:0000256" key="3">
    <source>
        <dbReference type="ARBA" id="ARBA00022833"/>
    </source>
</evidence>
<evidence type="ECO:0000313" key="8">
    <source>
        <dbReference type="Proteomes" id="UP000005226"/>
    </source>
</evidence>
<feature type="compositionally biased region" description="Basic and acidic residues" evidence="5">
    <location>
        <begin position="180"/>
        <end position="199"/>
    </location>
</feature>
<dbReference type="PANTHER" id="PTHR46582">
    <property type="entry name" value="ZINC FINGER CCCH DOMAIN-CONTAINING PROTEIN 18"/>
    <property type="match status" value="1"/>
</dbReference>
<feature type="compositionally biased region" description="Basic and acidic residues" evidence="5">
    <location>
        <begin position="808"/>
        <end position="820"/>
    </location>
</feature>
<dbReference type="GeneTree" id="ENSGT00730000111190"/>
<evidence type="ECO:0000256" key="5">
    <source>
        <dbReference type="SAM" id="MobiDB-lite"/>
    </source>
</evidence>
<reference evidence="7 8" key="1">
    <citation type="journal article" date="2011" name="Genome Biol. Evol.">
        <title>Integration of the genetic map and genome assembly of fugu facilitates insights into distinct features of genome evolution in teleosts and mammals.</title>
        <authorList>
            <person name="Kai W."/>
            <person name="Kikuchi K."/>
            <person name="Tohari S."/>
            <person name="Chew A.K."/>
            <person name="Tay A."/>
            <person name="Fujiwara A."/>
            <person name="Hosoya S."/>
            <person name="Suetake H."/>
            <person name="Naruse K."/>
            <person name="Brenner S."/>
            <person name="Suzuki Y."/>
            <person name="Venkatesh B."/>
        </authorList>
    </citation>
    <scope>NUCLEOTIDE SEQUENCE [LARGE SCALE GENOMIC DNA]</scope>
</reference>
<sequence>MDTPESPSQTSLSPEEGEDEKSLPDSELLDSHDEEEDRLISDSEVVQEEDNEEMVDDDDDDEVLGRGSECEEQREEEDEVVPDFVSDLEDEEPLGESEGVGQEDGTIMLVEGDEDCPPSEQLDRETEDIEEEDRVIDTPQSPDSEHPTSFIGGKDGEKRSIYQKGMSGGSNAAELEDEDDKTKAEEREKNERMRAEVRRRAIAVSEMKDDSASVARELDEHELDYDEEVPEEPSVPPQEEDEDEEDAKAEGDAESEDKSGKKREKKIILPPKDREGKRTDGPLGPERIRRNSSKDKKKEEDDGEIDEGEIDDDDLEEGEVKDPSDRKIRPRPICRFFIKGNCTWGMNCRFIHPGVNDKGNYSLITKPDLFASNGAPPGGPHPLIPTNPWTGPAVEELPPPPPPPPPPVEPPVESAWERGLRHAKEVLKKATIRKEQEPDFEEKRFNVTIGEDEREFDKENEFFRERSYRIIRDEMDYRDPIYSDPYPDPYYDYEMEALWRGGHYENFRVQYTEGPLPYHYSQERERDCDPRERHRDRDRERDHRERERRQREREREREREKERMRRKEEWEKDRLKRDEKERPRMRPPREAREKEEEKEKLKTRPPLDLPPTRPVEPNLKKEAVLVMRRPDEWKDPWRRSKSPRRRPGLGSPPRGRRRHRPSGSSVSVSNSSRSSSRSSSYTGSGSSRSRSRSSSFSSYSSHSSQHSSFSGSRSRSRSFSTSPSPSPATLRNAKPKADLPPLLPKGEKPSMKKVPSPPPPLGIQGRPPKPPPDLGKPPAGARQPGGTGVSGAARPPPPREPGKPPNPRTDKKKERQEPPPHRRASRSVSGSGSSYSGSSSRSRSSNSLSRSRSRSGSRKSRSLSVSSVSSVSSASSGSSSARSADSDDMYADLASPVSSASSRSPTPSHPGKERGAVRERAAHARDKTRAERPPKKEESFREDRRKMDPAGISPRGGNPVHRSGPANRGVHPLHPPPGLMGPPGGRGGSGSHKDIKLTLLNKQADKSRKRYLASEKTRPGSPPSKRMAFSPDRGREKRIPLRPPLSPRMDRPRGQGPRPLPPQGDRKRPLSPPPKSSGKGPMAPSGRPAVPASASGAGSGSNKPSNTLSRREELLKQLKAVEDAIARKRAKIPTK</sequence>
<dbReference type="InterPro" id="IPR000571">
    <property type="entry name" value="Znf_CCCH"/>
</dbReference>
<feature type="compositionally biased region" description="Basic and acidic residues" evidence="5">
    <location>
        <begin position="318"/>
        <end position="327"/>
    </location>
</feature>
<keyword evidence="2 4" id="KW-0863">Zinc-finger</keyword>
<feature type="compositionally biased region" description="Basic and acidic residues" evidence="5">
    <location>
        <begin position="910"/>
        <end position="948"/>
    </location>
</feature>
<feature type="compositionally biased region" description="Basic residues" evidence="5">
    <location>
        <begin position="851"/>
        <end position="861"/>
    </location>
</feature>
<dbReference type="InterPro" id="IPR036855">
    <property type="entry name" value="Znf_CCCH_sf"/>
</dbReference>
<evidence type="ECO:0000256" key="4">
    <source>
        <dbReference type="PROSITE-ProRule" id="PRU00723"/>
    </source>
</evidence>
<feature type="compositionally biased region" description="Low complexity" evidence="5">
    <location>
        <begin position="1076"/>
        <end position="1105"/>
    </location>
</feature>
<evidence type="ECO:0000313" key="7">
    <source>
        <dbReference type="Ensembl" id="ENSTRUP00000073247.1"/>
    </source>
</evidence>
<dbReference type="OrthoDB" id="10072532at2759"/>
<protein>
    <submittedName>
        <fullName evidence="7">Zinc finger CCCH-type containing 18</fullName>
    </submittedName>
</protein>
<dbReference type="AlphaFoldDB" id="A0A674NJ49"/>
<dbReference type="PANTHER" id="PTHR46582:SF1">
    <property type="entry name" value="ZINC FINGER CCCH DOMAIN-CONTAINING PROTEIN 18"/>
    <property type="match status" value="1"/>
</dbReference>
<dbReference type="FunCoup" id="A0A674NJ49">
    <property type="interactions" value="1721"/>
</dbReference>
<accession>A0A674NJ49</accession>
<dbReference type="PROSITE" id="PS50103">
    <property type="entry name" value="ZF_C3H1"/>
    <property type="match status" value="1"/>
</dbReference>
<dbReference type="GO" id="GO:0071011">
    <property type="term" value="C:precatalytic spliceosome"/>
    <property type="evidence" value="ECO:0007669"/>
    <property type="project" value="TreeGrafter"/>
</dbReference>
<keyword evidence="3 4" id="KW-0862">Zinc</keyword>
<reference evidence="7" key="2">
    <citation type="submission" date="2025-08" db="UniProtKB">
        <authorList>
            <consortium name="Ensembl"/>
        </authorList>
    </citation>
    <scope>IDENTIFICATION</scope>
</reference>
<feature type="compositionally biased region" description="Basic and acidic residues" evidence="5">
    <location>
        <begin position="248"/>
        <end position="259"/>
    </location>
</feature>
<dbReference type="InParanoid" id="A0A674NJ49"/>
<dbReference type="RefSeq" id="XP_029697701.1">
    <property type="nucleotide sequence ID" value="XM_029841841.1"/>
</dbReference>
<feature type="compositionally biased region" description="Gly residues" evidence="5">
    <location>
        <begin position="981"/>
        <end position="990"/>
    </location>
</feature>
<dbReference type="GO" id="GO:0008270">
    <property type="term" value="F:zinc ion binding"/>
    <property type="evidence" value="ECO:0007669"/>
    <property type="project" value="UniProtKB-KW"/>
</dbReference>
<feature type="region of interest" description="Disordered" evidence="5">
    <location>
        <begin position="373"/>
        <end position="414"/>
    </location>
</feature>
<gene>
    <name evidence="7" type="primary">zc3h18</name>
</gene>
<evidence type="ECO:0000259" key="6">
    <source>
        <dbReference type="PROSITE" id="PS50103"/>
    </source>
</evidence>
<feature type="compositionally biased region" description="Low complexity" evidence="5">
    <location>
        <begin position="895"/>
        <end position="906"/>
    </location>
</feature>
<feature type="compositionally biased region" description="Basic and acidic residues" evidence="5">
    <location>
        <begin position="206"/>
        <end position="219"/>
    </location>
</feature>
<dbReference type="SUPFAM" id="SSF90229">
    <property type="entry name" value="CCCH zinc finger"/>
    <property type="match status" value="1"/>
</dbReference>
<feature type="compositionally biased region" description="Polar residues" evidence="5">
    <location>
        <begin position="1"/>
        <end position="13"/>
    </location>
</feature>
<feature type="region of interest" description="Disordered" evidence="5">
    <location>
        <begin position="515"/>
        <end position="1114"/>
    </location>
</feature>
<feature type="compositionally biased region" description="Low complexity" evidence="5">
    <location>
        <begin position="862"/>
        <end position="883"/>
    </location>
</feature>
<feature type="compositionally biased region" description="Pro residues" evidence="5">
    <location>
        <begin position="755"/>
        <end position="775"/>
    </location>
</feature>
<feature type="compositionally biased region" description="Acidic residues" evidence="5">
    <location>
        <begin position="125"/>
        <end position="134"/>
    </location>
</feature>
<feature type="compositionally biased region" description="Low complexity" evidence="5">
    <location>
        <begin position="662"/>
        <end position="723"/>
    </location>
</feature>
<keyword evidence="8" id="KW-1185">Reference proteome</keyword>
<keyword evidence="1 4" id="KW-0479">Metal-binding</keyword>
<dbReference type="SMART" id="SM00356">
    <property type="entry name" value="ZnF_C3H1"/>
    <property type="match status" value="1"/>
</dbReference>
<dbReference type="Ensembl" id="ENSTRUT00000091509.1">
    <property type="protein sequence ID" value="ENSTRUP00000073247.1"/>
    <property type="gene ID" value="ENSTRUG00000027014.1"/>
</dbReference>
<dbReference type="InterPro" id="IPR041367">
    <property type="entry name" value="Znf-CCCH_4"/>
</dbReference>
<name>A0A674NJ49_TAKRU</name>
<feature type="compositionally biased region" description="Acidic residues" evidence="5">
    <location>
        <begin position="238"/>
        <end position="247"/>
    </location>
</feature>
<feature type="region of interest" description="Disordered" evidence="5">
    <location>
        <begin position="1"/>
        <end position="330"/>
    </location>
</feature>
<feature type="compositionally biased region" description="Pro residues" evidence="5">
    <location>
        <begin position="397"/>
        <end position="410"/>
    </location>
</feature>